<feature type="transmembrane region" description="Helical" evidence="2">
    <location>
        <begin position="51"/>
        <end position="74"/>
    </location>
</feature>
<evidence type="ECO:0000256" key="1">
    <source>
        <dbReference type="SAM" id="MobiDB-lite"/>
    </source>
</evidence>
<keyword evidence="2" id="KW-0812">Transmembrane</keyword>
<gene>
    <name evidence="3" type="ORF">NLU13_1747</name>
</gene>
<dbReference type="Proteomes" id="UP001175261">
    <property type="component" value="Unassembled WGS sequence"/>
</dbReference>
<feature type="transmembrane region" description="Helical" evidence="2">
    <location>
        <begin position="86"/>
        <end position="108"/>
    </location>
</feature>
<keyword evidence="2" id="KW-0472">Membrane</keyword>
<evidence type="ECO:0000313" key="4">
    <source>
        <dbReference type="Proteomes" id="UP001175261"/>
    </source>
</evidence>
<name>A0AA39LC29_SARSR</name>
<dbReference type="EMBL" id="JAPDFR010000001">
    <property type="protein sequence ID" value="KAK0392251.1"/>
    <property type="molecule type" value="Genomic_DNA"/>
</dbReference>
<accession>A0AA39LC29</accession>
<comment type="caution">
    <text evidence="3">The sequence shown here is derived from an EMBL/GenBank/DDBJ whole genome shotgun (WGS) entry which is preliminary data.</text>
</comment>
<protein>
    <submittedName>
        <fullName evidence="3">Uncharacterized protein</fullName>
    </submittedName>
</protein>
<keyword evidence="4" id="KW-1185">Reference proteome</keyword>
<proteinExistence type="predicted"/>
<organism evidence="3 4">
    <name type="scientific">Sarocladium strictum</name>
    <name type="common">Black bundle disease fungus</name>
    <name type="synonym">Acremonium strictum</name>
    <dbReference type="NCBI Taxonomy" id="5046"/>
    <lineage>
        <taxon>Eukaryota</taxon>
        <taxon>Fungi</taxon>
        <taxon>Dikarya</taxon>
        <taxon>Ascomycota</taxon>
        <taxon>Pezizomycotina</taxon>
        <taxon>Sordariomycetes</taxon>
        <taxon>Hypocreomycetidae</taxon>
        <taxon>Hypocreales</taxon>
        <taxon>Sarocladiaceae</taxon>
        <taxon>Sarocladium</taxon>
    </lineage>
</organism>
<dbReference type="AlphaFoldDB" id="A0AA39LC29"/>
<reference evidence="3" key="1">
    <citation type="submission" date="2022-10" db="EMBL/GenBank/DDBJ databases">
        <title>Determination and structural analysis of whole genome sequence of Sarocladium strictum F4-1.</title>
        <authorList>
            <person name="Hu L."/>
            <person name="Jiang Y."/>
        </authorList>
    </citation>
    <scope>NUCLEOTIDE SEQUENCE</scope>
    <source>
        <strain evidence="3">F4-1</strain>
    </source>
</reference>
<feature type="transmembrane region" description="Helical" evidence="2">
    <location>
        <begin position="26"/>
        <end position="44"/>
    </location>
</feature>
<evidence type="ECO:0000256" key="2">
    <source>
        <dbReference type="SAM" id="Phobius"/>
    </source>
</evidence>
<keyword evidence="2" id="KW-1133">Transmembrane helix</keyword>
<feature type="region of interest" description="Disordered" evidence="1">
    <location>
        <begin position="135"/>
        <end position="172"/>
    </location>
</feature>
<evidence type="ECO:0000313" key="3">
    <source>
        <dbReference type="EMBL" id="KAK0392251.1"/>
    </source>
</evidence>
<sequence length="188" mass="20722">MADPTAVSMILDPLILIFNTVRSVNWTLYLSWVFHVVVSLPLRLVAVPLRFLAGVLFVVFSPALYVIAYIWGWVSAVLAFMASLEPLYTFFGVAATVGIITGLTLALSSSIITASFNMQDSSSLCKSRRRNAYLDDGSISSNGDEDEDEETPSSSSNEKEWQWLDPAPLRRRPAGGLLSQIILEEDDD</sequence>